<evidence type="ECO:0000256" key="1">
    <source>
        <dbReference type="SAM" id="MobiDB-lite"/>
    </source>
</evidence>
<evidence type="ECO:0000313" key="2">
    <source>
        <dbReference type="EMBL" id="QTD48539.1"/>
    </source>
</evidence>
<dbReference type="InterPro" id="IPR008979">
    <property type="entry name" value="Galactose-bd-like_sf"/>
</dbReference>
<name>A0A8A4TEK6_SULCO</name>
<keyword evidence="3" id="KW-1185">Reference proteome</keyword>
<dbReference type="Proteomes" id="UP000663929">
    <property type="component" value="Chromosome"/>
</dbReference>
<protein>
    <submittedName>
        <fullName evidence="2">Uncharacterized protein</fullName>
    </submittedName>
</protein>
<dbReference type="EMBL" id="CP071793">
    <property type="protein sequence ID" value="QTD48539.1"/>
    <property type="molecule type" value="Genomic_DNA"/>
</dbReference>
<organism evidence="2 3">
    <name type="scientific">Sulfidibacter corallicola</name>
    <dbReference type="NCBI Taxonomy" id="2818388"/>
    <lineage>
        <taxon>Bacteria</taxon>
        <taxon>Pseudomonadati</taxon>
        <taxon>Acidobacteriota</taxon>
        <taxon>Holophagae</taxon>
        <taxon>Acanthopleuribacterales</taxon>
        <taxon>Acanthopleuribacteraceae</taxon>
        <taxon>Sulfidibacter</taxon>
    </lineage>
</organism>
<dbReference type="AlphaFoldDB" id="A0A8A4TEK6"/>
<dbReference type="KEGG" id="scor:J3U87_23410"/>
<proteinExistence type="predicted"/>
<dbReference type="Gene3D" id="2.60.120.260">
    <property type="entry name" value="Galactose-binding domain-like"/>
    <property type="match status" value="1"/>
</dbReference>
<evidence type="ECO:0000313" key="3">
    <source>
        <dbReference type="Proteomes" id="UP000663929"/>
    </source>
</evidence>
<sequence length="802" mass="90001">MFLVSFPFQRKARRRRQSRGSGLRRCPMPILALVLCASCQFGSEPTTAHLEPEQDAIDIHITDEVRVAKVKRFGINMTGQPYWGPEQVLRNLVSLNPGFEGWQFRSVVDVAASGAGWFSTSPPASGWPENFWDGASFEVIHGAALGKTGTIAHFKAGKDRRPGRFTLSTRDLILAPGDHLILGMSRDGDGHRGWWAEAENGGRITTETGEARPDSPGRQSLRLRSPGPPGKAVVRAMADTLKAGDRPFLGLRGNYRLSFSARSHSGPAELGVTFQRLVEPLRPWLERKTEVGETWQRFHLPFTIARDSRSGSLELSFEVETGDVLLDDVSLVRLPRAEDPPNPTAFRKEVVAALHDLRPGILRYHIGHMGDTLDNLLAEPFGRRMHGYSYWSPEPDPISYPLHHFLALCGEIEAEPWIILPITFSEDEITRLLAYLGGADDTAMGSLRRRQGFRQPWIETFPKIHLELGNEAWNPTFRGGTFEDPAAYGQRGLRLFTRARQSPHYRADRYQVILGGQPITGERNRTIQAQSAAHDAFTLAPYLAFDEDEPDSAREFFAELFEEVRTQTRDGMMRANHDMLHGSGHPVPLCVYETNLHTTEGEITQAWLDRLTPSAGAGIGMAFHMLNLLAELDIRDQCFYNLGQYSFRRADQKSVLLWGAVRNFSEPRLDRPTFLALQLCNMALQGDMLVTRHRGRLPEWPGVVWENGAFENGRDLASYAFRGESGGALVMFNLNLDEPIPIRLNFPEGAAFPATYYQLSYLDLTDNNETDEKVRIADFEVPEFGHGYQTPLGPASINVWVW</sequence>
<dbReference type="InterPro" id="IPR017853">
    <property type="entry name" value="GH"/>
</dbReference>
<dbReference type="SUPFAM" id="SSF49785">
    <property type="entry name" value="Galactose-binding domain-like"/>
    <property type="match status" value="1"/>
</dbReference>
<dbReference type="RefSeq" id="WP_237378196.1">
    <property type="nucleotide sequence ID" value="NZ_CP071793.1"/>
</dbReference>
<gene>
    <name evidence="2" type="ORF">J3U87_23410</name>
</gene>
<dbReference type="Gene3D" id="3.20.20.80">
    <property type="entry name" value="Glycosidases"/>
    <property type="match status" value="1"/>
</dbReference>
<dbReference type="SUPFAM" id="SSF51445">
    <property type="entry name" value="(Trans)glycosidases"/>
    <property type="match status" value="1"/>
</dbReference>
<reference evidence="2" key="1">
    <citation type="submission" date="2021-03" db="EMBL/GenBank/DDBJ databases">
        <title>Acanthopleuribacteraceae sp. M133.</title>
        <authorList>
            <person name="Wang G."/>
        </authorList>
    </citation>
    <scope>NUCLEOTIDE SEQUENCE</scope>
    <source>
        <strain evidence="2">M133</strain>
    </source>
</reference>
<accession>A0A8A4TEK6</accession>
<feature type="region of interest" description="Disordered" evidence="1">
    <location>
        <begin position="201"/>
        <end position="229"/>
    </location>
</feature>